<keyword evidence="3 6" id="KW-0012">Acyltransferase</keyword>
<comment type="pathway">
    <text evidence="1">Lipid metabolism.</text>
</comment>
<dbReference type="SUPFAM" id="SSF69593">
    <property type="entry name" value="Glycerol-3-phosphate (1)-acyltransferase"/>
    <property type="match status" value="1"/>
</dbReference>
<dbReference type="EMBL" id="JAFREP010000002">
    <property type="protein sequence ID" value="MBO1317474.1"/>
    <property type="molecule type" value="Genomic_DNA"/>
</dbReference>
<proteinExistence type="predicted"/>
<feature type="domain" description="Phospholipid/glycerol acyltransferase" evidence="5">
    <location>
        <begin position="40"/>
        <end position="149"/>
    </location>
</feature>
<evidence type="ECO:0000313" key="6">
    <source>
        <dbReference type="EMBL" id="MBO1317474.1"/>
    </source>
</evidence>
<accession>A0A8J7U295</accession>
<reference evidence="6" key="1">
    <citation type="submission" date="2021-03" db="EMBL/GenBank/DDBJ databases">
        <authorList>
            <person name="Wang G."/>
        </authorList>
    </citation>
    <scope>NUCLEOTIDE SEQUENCE</scope>
    <source>
        <strain evidence="6">KCTC 12899</strain>
    </source>
</reference>
<sequence>MAKVKGPKLWLFLRRTMGQFYLKLAGFKVVGEVPDVDKHITLAVPHTTNWDMPHMLFYCFATEQEISFMMKASVFRPPFGRLFRALGGIPIDRSKKNNMVDQVAEQFAKHETLNVVIPPSGTRRRGDYWRTGFYYIALAAKVPIICGFLDWGHKEVGYGRVIIPSGDIEADFELIREFYESRGVKGKFPEKQSTIKPRPANSKSIMTDTDPNIKLEDQPITEELKN</sequence>
<evidence type="ECO:0000313" key="7">
    <source>
        <dbReference type="Proteomes" id="UP000664417"/>
    </source>
</evidence>
<dbReference type="Proteomes" id="UP000664417">
    <property type="component" value="Unassembled WGS sequence"/>
</dbReference>
<evidence type="ECO:0000259" key="5">
    <source>
        <dbReference type="SMART" id="SM00563"/>
    </source>
</evidence>
<feature type="compositionally biased region" description="Polar residues" evidence="4">
    <location>
        <begin position="191"/>
        <end position="210"/>
    </location>
</feature>
<dbReference type="AlphaFoldDB" id="A0A8J7U295"/>
<dbReference type="GO" id="GO:0003841">
    <property type="term" value="F:1-acylglycerol-3-phosphate O-acyltransferase activity"/>
    <property type="evidence" value="ECO:0007669"/>
    <property type="project" value="TreeGrafter"/>
</dbReference>
<evidence type="ECO:0000256" key="3">
    <source>
        <dbReference type="ARBA" id="ARBA00023315"/>
    </source>
</evidence>
<feature type="region of interest" description="Disordered" evidence="4">
    <location>
        <begin position="188"/>
        <end position="226"/>
    </location>
</feature>
<name>A0A8J7U295_9BACT</name>
<evidence type="ECO:0000256" key="1">
    <source>
        <dbReference type="ARBA" id="ARBA00005189"/>
    </source>
</evidence>
<organism evidence="6 7">
    <name type="scientific">Acanthopleuribacter pedis</name>
    <dbReference type="NCBI Taxonomy" id="442870"/>
    <lineage>
        <taxon>Bacteria</taxon>
        <taxon>Pseudomonadati</taxon>
        <taxon>Acidobacteriota</taxon>
        <taxon>Holophagae</taxon>
        <taxon>Acanthopleuribacterales</taxon>
        <taxon>Acanthopleuribacteraceae</taxon>
        <taxon>Acanthopleuribacter</taxon>
    </lineage>
</organism>
<protein>
    <submittedName>
        <fullName evidence="6">Lysophospholipid acyltransferase family protein</fullName>
    </submittedName>
</protein>
<comment type="caution">
    <text evidence="6">The sequence shown here is derived from an EMBL/GenBank/DDBJ whole genome shotgun (WGS) entry which is preliminary data.</text>
</comment>
<evidence type="ECO:0000256" key="2">
    <source>
        <dbReference type="ARBA" id="ARBA00022679"/>
    </source>
</evidence>
<keyword evidence="2" id="KW-0808">Transferase</keyword>
<dbReference type="GO" id="GO:0006654">
    <property type="term" value="P:phosphatidic acid biosynthetic process"/>
    <property type="evidence" value="ECO:0007669"/>
    <property type="project" value="TreeGrafter"/>
</dbReference>
<evidence type="ECO:0000256" key="4">
    <source>
        <dbReference type="SAM" id="MobiDB-lite"/>
    </source>
</evidence>
<dbReference type="InterPro" id="IPR002123">
    <property type="entry name" value="Plipid/glycerol_acylTrfase"/>
</dbReference>
<dbReference type="Pfam" id="PF01553">
    <property type="entry name" value="Acyltransferase"/>
    <property type="match status" value="1"/>
</dbReference>
<gene>
    <name evidence="6" type="ORF">J3U88_03310</name>
</gene>
<dbReference type="SMART" id="SM00563">
    <property type="entry name" value="PlsC"/>
    <property type="match status" value="1"/>
</dbReference>
<dbReference type="CDD" id="cd07988">
    <property type="entry name" value="LPLAT_ABO13168-like"/>
    <property type="match status" value="1"/>
</dbReference>
<dbReference type="PANTHER" id="PTHR10434:SF9">
    <property type="entry name" value="PHOSPHOLIPID_GLYCEROL ACYLTRANSFERASE DOMAIN-CONTAINING PROTEIN"/>
    <property type="match status" value="1"/>
</dbReference>
<keyword evidence="7" id="KW-1185">Reference proteome</keyword>
<dbReference type="RefSeq" id="WP_207856710.1">
    <property type="nucleotide sequence ID" value="NZ_JAFREP010000002.1"/>
</dbReference>
<dbReference type="PANTHER" id="PTHR10434">
    <property type="entry name" value="1-ACYL-SN-GLYCEROL-3-PHOSPHATE ACYLTRANSFERASE"/>
    <property type="match status" value="1"/>
</dbReference>
<feature type="compositionally biased region" description="Basic and acidic residues" evidence="4">
    <location>
        <begin position="211"/>
        <end position="226"/>
    </location>
</feature>